<dbReference type="SUPFAM" id="SSF103473">
    <property type="entry name" value="MFS general substrate transporter"/>
    <property type="match status" value="1"/>
</dbReference>
<feature type="transmembrane region" description="Helical" evidence="6">
    <location>
        <begin position="368"/>
        <end position="391"/>
    </location>
</feature>
<sequence>MTLLPDAPSVESLRAKLGKSYAWVVLLVISGGGIASVLTSTSFTVAIPAVMREFGVGHDVVQLGMSAYVAAMTIAMLPAVWMFERFGMRRCFLASMSFMLVVSAIGSFSTSFGFMVAIRMAQGAAAGMMVPMGPIIVMRLFPPELQGRAWGVIGFAVVLAPTVAPAMGGFLVDAHGWQSIFWINIPFCIIVLIVAYFLLPLTAPRTERGPDWRGLVLLGTASLAVIVAATLLHKAGPLSWQVLSSAGLSVLAVGCFRLHARRIEHPIISLGIFRYRRVVMGAIVAFAYGVGMYGSTYLVPLFLQSVLGYSATDAGLALLPAGLVQAIMMLVGGWWVDHGSPRLICAFGLILFGAAFLALWIFASSINYHAVVIATGVSRIGLGVLLPAINLGALRGLKSSVMGQATVFLQYLRQLGGMLGVASIAVYVEWRSHQLAPAGDATLTAFAEGFLMIAIAFGISVFAASNMREDS</sequence>
<feature type="transmembrane region" description="Helical" evidence="6">
    <location>
        <begin position="343"/>
        <end position="362"/>
    </location>
</feature>
<keyword evidence="4 6" id="KW-1133">Transmembrane helix</keyword>
<dbReference type="InterPro" id="IPR011701">
    <property type="entry name" value="MFS"/>
</dbReference>
<reference evidence="8" key="1">
    <citation type="submission" date="2021-04" db="EMBL/GenBank/DDBJ databases">
        <authorList>
            <person name="Hornung B."/>
        </authorList>
    </citation>
    <scope>NUCLEOTIDE SEQUENCE</scope>
    <source>
        <strain evidence="8">G5G6</strain>
    </source>
</reference>
<keyword evidence="3 6" id="KW-0812">Transmembrane</keyword>
<accession>A0A916J2N0</accession>
<evidence type="ECO:0000256" key="6">
    <source>
        <dbReference type="SAM" id="Phobius"/>
    </source>
</evidence>
<comment type="subcellular location">
    <subcellularLocation>
        <location evidence="1">Membrane</location>
        <topology evidence="1">Multi-pass membrane protein</topology>
    </subcellularLocation>
</comment>
<evidence type="ECO:0000256" key="3">
    <source>
        <dbReference type="ARBA" id="ARBA00022692"/>
    </source>
</evidence>
<evidence type="ECO:0000256" key="1">
    <source>
        <dbReference type="ARBA" id="ARBA00004141"/>
    </source>
</evidence>
<feature type="domain" description="Major facilitator superfamily (MFS) profile" evidence="7">
    <location>
        <begin position="25"/>
        <end position="471"/>
    </location>
</feature>
<dbReference type="Pfam" id="PF07690">
    <property type="entry name" value="MFS_1"/>
    <property type="match status" value="1"/>
</dbReference>
<dbReference type="InterPro" id="IPR036259">
    <property type="entry name" value="MFS_trans_sf"/>
</dbReference>
<feature type="transmembrane region" description="Helical" evidence="6">
    <location>
        <begin position="149"/>
        <end position="168"/>
    </location>
</feature>
<feature type="transmembrane region" description="Helical" evidence="6">
    <location>
        <begin position="95"/>
        <end position="118"/>
    </location>
</feature>
<dbReference type="Gene3D" id="1.20.1720.10">
    <property type="entry name" value="Multidrug resistance protein D"/>
    <property type="match status" value="1"/>
</dbReference>
<dbReference type="RefSeq" id="WP_220634756.1">
    <property type="nucleotide sequence ID" value="NZ_CAJQUM010000001.1"/>
</dbReference>
<keyword evidence="9" id="KW-1185">Reference proteome</keyword>
<evidence type="ECO:0000313" key="8">
    <source>
        <dbReference type="EMBL" id="CAG4882706.1"/>
    </source>
</evidence>
<feature type="transmembrane region" description="Helical" evidence="6">
    <location>
        <begin position="180"/>
        <end position="202"/>
    </location>
</feature>
<dbReference type="Gene3D" id="1.20.1250.20">
    <property type="entry name" value="MFS general substrate transporter like domains"/>
    <property type="match status" value="1"/>
</dbReference>
<feature type="transmembrane region" description="Helical" evidence="6">
    <location>
        <begin position="315"/>
        <end position="336"/>
    </location>
</feature>
<evidence type="ECO:0000313" key="9">
    <source>
        <dbReference type="Proteomes" id="UP000742786"/>
    </source>
</evidence>
<dbReference type="PRINTS" id="PR01036">
    <property type="entry name" value="TCRTETB"/>
</dbReference>
<dbReference type="AlphaFoldDB" id="A0A916J2N0"/>
<feature type="transmembrane region" description="Helical" evidence="6">
    <location>
        <begin position="442"/>
        <end position="464"/>
    </location>
</feature>
<dbReference type="PANTHER" id="PTHR42718">
    <property type="entry name" value="MAJOR FACILITATOR SUPERFAMILY MULTIDRUG TRANSPORTER MFSC"/>
    <property type="match status" value="1"/>
</dbReference>
<comment type="caution">
    <text evidence="8">The sequence shown here is derived from an EMBL/GenBank/DDBJ whole genome shotgun (WGS) entry which is preliminary data.</text>
</comment>
<evidence type="ECO:0000256" key="2">
    <source>
        <dbReference type="ARBA" id="ARBA00022448"/>
    </source>
</evidence>
<keyword evidence="5 6" id="KW-0472">Membrane</keyword>
<gene>
    <name evidence="8" type="ORF">GTOL_10588</name>
</gene>
<feature type="transmembrane region" description="Helical" evidence="6">
    <location>
        <begin position="278"/>
        <end position="303"/>
    </location>
</feature>
<dbReference type="GO" id="GO:0022857">
    <property type="term" value="F:transmembrane transporter activity"/>
    <property type="evidence" value="ECO:0007669"/>
    <property type="project" value="InterPro"/>
</dbReference>
<protein>
    <submittedName>
        <fullName evidence="8">MFS transporter</fullName>
    </submittedName>
</protein>
<feature type="transmembrane region" description="Helical" evidence="6">
    <location>
        <begin position="21"/>
        <end position="51"/>
    </location>
</feature>
<keyword evidence="2" id="KW-0813">Transport</keyword>
<proteinExistence type="predicted"/>
<feature type="transmembrane region" description="Helical" evidence="6">
    <location>
        <begin position="124"/>
        <end position="142"/>
    </location>
</feature>
<evidence type="ECO:0000259" key="7">
    <source>
        <dbReference type="PROSITE" id="PS50850"/>
    </source>
</evidence>
<feature type="transmembrane region" description="Helical" evidence="6">
    <location>
        <begin position="214"/>
        <end position="232"/>
    </location>
</feature>
<dbReference type="InterPro" id="IPR020846">
    <property type="entry name" value="MFS_dom"/>
</dbReference>
<dbReference type="GO" id="GO:0016020">
    <property type="term" value="C:membrane"/>
    <property type="evidence" value="ECO:0007669"/>
    <property type="project" value="UniProtKB-SubCell"/>
</dbReference>
<feature type="transmembrane region" description="Helical" evidence="6">
    <location>
        <begin position="238"/>
        <end position="258"/>
    </location>
</feature>
<evidence type="ECO:0000256" key="4">
    <source>
        <dbReference type="ARBA" id="ARBA00022989"/>
    </source>
</evidence>
<evidence type="ECO:0000256" key="5">
    <source>
        <dbReference type="ARBA" id="ARBA00023136"/>
    </source>
</evidence>
<organism evidence="8 9">
    <name type="scientific">Georgfuchsia toluolica</name>
    <dbReference type="NCBI Taxonomy" id="424218"/>
    <lineage>
        <taxon>Bacteria</taxon>
        <taxon>Pseudomonadati</taxon>
        <taxon>Pseudomonadota</taxon>
        <taxon>Betaproteobacteria</taxon>
        <taxon>Nitrosomonadales</taxon>
        <taxon>Sterolibacteriaceae</taxon>
        <taxon>Georgfuchsia</taxon>
    </lineage>
</organism>
<dbReference type="EMBL" id="CAJQUM010000001">
    <property type="protein sequence ID" value="CAG4882706.1"/>
    <property type="molecule type" value="Genomic_DNA"/>
</dbReference>
<dbReference type="Proteomes" id="UP000742786">
    <property type="component" value="Unassembled WGS sequence"/>
</dbReference>
<dbReference type="PANTHER" id="PTHR42718:SF9">
    <property type="entry name" value="MAJOR FACILITATOR SUPERFAMILY MULTIDRUG TRANSPORTER MFSC"/>
    <property type="match status" value="1"/>
</dbReference>
<name>A0A916J2N0_9PROT</name>
<feature type="transmembrane region" description="Helical" evidence="6">
    <location>
        <begin position="63"/>
        <end position="83"/>
    </location>
</feature>
<feature type="transmembrane region" description="Helical" evidence="6">
    <location>
        <begin position="411"/>
        <end position="430"/>
    </location>
</feature>
<dbReference type="PROSITE" id="PS50850">
    <property type="entry name" value="MFS"/>
    <property type="match status" value="1"/>
</dbReference>